<evidence type="ECO:0000256" key="1">
    <source>
        <dbReference type="SAM" id="MobiDB-lite"/>
    </source>
</evidence>
<dbReference type="STRING" id="4555.A0A368SWW3"/>
<dbReference type="PANTHER" id="PTHR33085">
    <property type="entry name" value="OS12G0113100 PROTEIN-RELATED"/>
    <property type="match status" value="1"/>
</dbReference>
<organism evidence="2">
    <name type="scientific">Setaria italica</name>
    <name type="common">Foxtail millet</name>
    <name type="synonym">Panicum italicum</name>
    <dbReference type="NCBI Taxonomy" id="4555"/>
    <lineage>
        <taxon>Eukaryota</taxon>
        <taxon>Viridiplantae</taxon>
        <taxon>Streptophyta</taxon>
        <taxon>Embryophyta</taxon>
        <taxon>Tracheophyta</taxon>
        <taxon>Spermatophyta</taxon>
        <taxon>Magnoliopsida</taxon>
        <taxon>Liliopsida</taxon>
        <taxon>Poales</taxon>
        <taxon>Poaceae</taxon>
        <taxon>PACMAD clade</taxon>
        <taxon>Panicoideae</taxon>
        <taxon>Panicodae</taxon>
        <taxon>Paniceae</taxon>
        <taxon>Cenchrinae</taxon>
        <taxon>Setaria</taxon>
    </lineage>
</organism>
<protein>
    <submittedName>
        <fullName evidence="2">Uncharacterized protein</fullName>
    </submittedName>
</protein>
<feature type="region of interest" description="Disordered" evidence="1">
    <location>
        <begin position="104"/>
        <end position="124"/>
    </location>
</feature>
<accession>A0A368SWW3</accession>
<dbReference type="Pfam" id="PF07893">
    <property type="entry name" value="DUF1668"/>
    <property type="match status" value="1"/>
</dbReference>
<dbReference type="InterPro" id="IPR012871">
    <property type="entry name" value="DUF1668_ORYSA"/>
</dbReference>
<reference evidence="2" key="1">
    <citation type="journal article" date="2012" name="Nat. Biotechnol.">
        <title>Reference genome sequence of the model plant Setaria.</title>
        <authorList>
            <person name="Bennetzen J.L."/>
            <person name="Schmutz J."/>
            <person name="Wang H."/>
            <person name="Percifield R."/>
            <person name="Hawkins J."/>
            <person name="Pontaroli A.C."/>
            <person name="Estep M."/>
            <person name="Feng L."/>
            <person name="Vaughn J.N."/>
            <person name="Grimwood J."/>
            <person name="Jenkins J."/>
            <person name="Barry K."/>
            <person name="Lindquist E."/>
            <person name="Hellsten U."/>
            <person name="Deshpande S."/>
            <person name="Wang X."/>
            <person name="Wu X."/>
            <person name="Mitros T."/>
            <person name="Triplett J."/>
            <person name="Yang X."/>
            <person name="Ye C.Y."/>
            <person name="Mauro-Herrera M."/>
            <person name="Wang L."/>
            <person name="Li P."/>
            <person name="Sharma M."/>
            <person name="Sharma R."/>
            <person name="Ronald P.C."/>
            <person name="Panaud O."/>
            <person name="Kellogg E.A."/>
            <person name="Brutnell T.P."/>
            <person name="Doust A.N."/>
            <person name="Tuskan G.A."/>
            <person name="Rokhsar D."/>
            <person name="Devos K.M."/>
        </authorList>
    </citation>
    <scope>NUCLEOTIDE SEQUENCE [LARGE SCALE GENOMIC DNA]</scope>
    <source>
        <strain evidence="2">Yugu1</strain>
    </source>
</reference>
<name>A0A368SWW3_SETIT</name>
<dbReference type="OrthoDB" id="580842at2759"/>
<dbReference type="PANTHER" id="PTHR33085:SF103">
    <property type="entry name" value="F-BOX ASSOCIATED DOMAIN-CONTAINING PROTEIN"/>
    <property type="match status" value="1"/>
</dbReference>
<sequence length="341" mass="37228">MGGATCNLVVDSLDGTCPLRRIDASTLFFSRNQVKIIRPPEETPLPRPYLRFTPFITHLAPRTAGRASLPPWTTGEFPTCTTSGTAPSTASSPLHDLREMMGQKSTAIPPSPSPSVTPSMSWTQPDPVSRCGFQALTRDTPKDDATGKLGWGWHRLRPPPFVLEPGYRTTRIDGYTVVGGSAIWVSTPGIDTVRGSWSKAGDWELPFQGRADLFPEYGAWLGFSSRDGRICCSSGLEAMAQRAPGLDAVWDGLHLPGKWTPLKSRLVQLGPGGGKFCLAILYERIDNEVFDQVTIPQVERCAVFTGLVLKRGGSDGMGLEMTKHKSRIYRFQGGTTTGWVF</sequence>
<gene>
    <name evidence="2" type="ORF">SETIT_9G567900v2</name>
</gene>
<reference evidence="2" key="2">
    <citation type="submission" date="2015-07" db="EMBL/GenBank/DDBJ databases">
        <authorList>
            <person name="Noorani M."/>
        </authorList>
    </citation>
    <scope>NUCLEOTIDE SEQUENCE</scope>
    <source>
        <strain evidence="2">Yugu1</strain>
    </source>
</reference>
<feature type="region of interest" description="Disordered" evidence="1">
    <location>
        <begin position="67"/>
        <end position="92"/>
    </location>
</feature>
<proteinExistence type="predicted"/>
<dbReference type="AlphaFoldDB" id="A0A368SWW3"/>
<dbReference type="EMBL" id="CM003536">
    <property type="protein sequence ID" value="RCV46895.1"/>
    <property type="molecule type" value="Genomic_DNA"/>
</dbReference>
<evidence type="ECO:0000313" key="2">
    <source>
        <dbReference type="EMBL" id="RCV46895.1"/>
    </source>
</evidence>
<feature type="compositionally biased region" description="Low complexity" evidence="1">
    <location>
        <begin position="78"/>
        <end position="92"/>
    </location>
</feature>